<evidence type="ECO:0000256" key="1">
    <source>
        <dbReference type="ARBA" id="ARBA00022837"/>
    </source>
</evidence>
<dbReference type="Gene3D" id="1.10.238.10">
    <property type="entry name" value="EF-hand"/>
    <property type="match status" value="1"/>
</dbReference>
<reference evidence="3" key="2">
    <citation type="submission" date="2024-10" db="UniProtKB">
        <authorList>
            <consortium name="EnsemblProtists"/>
        </authorList>
    </citation>
    <scope>IDENTIFICATION</scope>
</reference>
<dbReference type="GO" id="GO:0005509">
    <property type="term" value="F:calcium ion binding"/>
    <property type="evidence" value="ECO:0007669"/>
    <property type="project" value="InterPro"/>
</dbReference>
<dbReference type="GeneID" id="17262672"/>
<dbReference type="PaxDb" id="2903-EOD16516"/>
<accession>A0A0D3IZ31</accession>
<keyword evidence="4" id="KW-1185">Reference proteome</keyword>
<dbReference type="Pfam" id="PF13499">
    <property type="entry name" value="EF-hand_7"/>
    <property type="match status" value="1"/>
</dbReference>
<feature type="domain" description="EF-hand" evidence="2">
    <location>
        <begin position="37"/>
        <end position="72"/>
    </location>
</feature>
<dbReference type="InterPro" id="IPR011992">
    <property type="entry name" value="EF-hand-dom_pair"/>
</dbReference>
<dbReference type="InterPro" id="IPR018247">
    <property type="entry name" value="EF_Hand_1_Ca_BS"/>
</dbReference>
<dbReference type="EnsemblProtists" id="EOD16516">
    <property type="protein sequence ID" value="EOD16516"/>
    <property type="gene ID" value="EMIHUDRAFT_118996"/>
</dbReference>
<keyword evidence="1" id="KW-0106">Calcium</keyword>
<organism evidence="3 4">
    <name type="scientific">Emiliania huxleyi (strain CCMP1516)</name>
    <dbReference type="NCBI Taxonomy" id="280463"/>
    <lineage>
        <taxon>Eukaryota</taxon>
        <taxon>Haptista</taxon>
        <taxon>Haptophyta</taxon>
        <taxon>Prymnesiophyceae</taxon>
        <taxon>Isochrysidales</taxon>
        <taxon>Noelaerhabdaceae</taxon>
        <taxon>Emiliania</taxon>
    </lineage>
</organism>
<dbReference type="KEGG" id="ehx:EMIHUDRAFT_118996"/>
<sequence length="146" mass="16473">MGATNCRLCGARKEQEEEELDYEQLSIRATYEAVTKGHLREIGALFSAMDKDGSGKLDVRELRAAVTRFMGIRPRELDVNSLLLAFDTHGHADGEIDFDEFRWYLADWALTMRENWDPDHPKAGELEGATAVLPEVISDFEAIVND</sequence>
<name>A0A0D3IZ31_EMIH1</name>
<evidence type="ECO:0000313" key="4">
    <source>
        <dbReference type="Proteomes" id="UP000013827"/>
    </source>
</evidence>
<proteinExistence type="predicted"/>
<dbReference type="InterPro" id="IPR002048">
    <property type="entry name" value="EF_hand_dom"/>
</dbReference>
<evidence type="ECO:0000259" key="2">
    <source>
        <dbReference type="PROSITE" id="PS50222"/>
    </source>
</evidence>
<dbReference type="HOGENOM" id="CLU_1780933_0_0_1"/>
<dbReference type="RefSeq" id="XP_005768945.1">
    <property type="nucleotide sequence ID" value="XM_005768888.1"/>
</dbReference>
<protein>
    <recommendedName>
        <fullName evidence="2">EF-hand domain-containing protein</fullName>
    </recommendedName>
</protein>
<dbReference type="PROSITE" id="PS50222">
    <property type="entry name" value="EF_HAND_2"/>
    <property type="match status" value="1"/>
</dbReference>
<dbReference type="CDD" id="cd00051">
    <property type="entry name" value="EFh"/>
    <property type="match status" value="1"/>
</dbReference>
<dbReference type="AlphaFoldDB" id="A0A0D3IZ31"/>
<dbReference type="Proteomes" id="UP000013827">
    <property type="component" value="Unassembled WGS sequence"/>
</dbReference>
<dbReference type="SMART" id="SM00054">
    <property type="entry name" value="EFh"/>
    <property type="match status" value="1"/>
</dbReference>
<evidence type="ECO:0000313" key="3">
    <source>
        <dbReference type="EnsemblProtists" id="EOD16516"/>
    </source>
</evidence>
<reference evidence="4" key="1">
    <citation type="journal article" date="2013" name="Nature">
        <title>Pan genome of the phytoplankton Emiliania underpins its global distribution.</title>
        <authorList>
            <person name="Read B.A."/>
            <person name="Kegel J."/>
            <person name="Klute M.J."/>
            <person name="Kuo A."/>
            <person name="Lefebvre S.C."/>
            <person name="Maumus F."/>
            <person name="Mayer C."/>
            <person name="Miller J."/>
            <person name="Monier A."/>
            <person name="Salamov A."/>
            <person name="Young J."/>
            <person name="Aguilar M."/>
            <person name="Claverie J.M."/>
            <person name="Frickenhaus S."/>
            <person name="Gonzalez K."/>
            <person name="Herman E.K."/>
            <person name="Lin Y.C."/>
            <person name="Napier J."/>
            <person name="Ogata H."/>
            <person name="Sarno A.F."/>
            <person name="Shmutz J."/>
            <person name="Schroeder D."/>
            <person name="de Vargas C."/>
            <person name="Verret F."/>
            <person name="von Dassow P."/>
            <person name="Valentin K."/>
            <person name="Van de Peer Y."/>
            <person name="Wheeler G."/>
            <person name="Dacks J.B."/>
            <person name="Delwiche C.F."/>
            <person name="Dyhrman S.T."/>
            <person name="Glockner G."/>
            <person name="John U."/>
            <person name="Richards T."/>
            <person name="Worden A.Z."/>
            <person name="Zhang X."/>
            <person name="Grigoriev I.V."/>
            <person name="Allen A.E."/>
            <person name="Bidle K."/>
            <person name="Borodovsky M."/>
            <person name="Bowler C."/>
            <person name="Brownlee C."/>
            <person name="Cock J.M."/>
            <person name="Elias M."/>
            <person name="Gladyshev V.N."/>
            <person name="Groth M."/>
            <person name="Guda C."/>
            <person name="Hadaegh A."/>
            <person name="Iglesias-Rodriguez M.D."/>
            <person name="Jenkins J."/>
            <person name="Jones B.M."/>
            <person name="Lawson T."/>
            <person name="Leese F."/>
            <person name="Lindquist E."/>
            <person name="Lobanov A."/>
            <person name="Lomsadze A."/>
            <person name="Malik S.B."/>
            <person name="Marsh M.E."/>
            <person name="Mackinder L."/>
            <person name="Mock T."/>
            <person name="Mueller-Roeber B."/>
            <person name="Pagarete A."/>
            <person name="Parker M."/>
            <person name="Probert I."/>
            <person name="Quesneville H."/>
            <person name="Raines C."/>
            <person name="Rensing S.A."/>
            <person name="Riano-Pachon D.M."/>
            <person name="Richier S."/>
            <person name="Rokitta S."/>
            <person name="Shiraiwa Y."/>
            <person name="Soanes D.M."/>
            <person name="van der Giezen M."/>
            <person name="Wahlund T.M."/>
            <person name="Williams B."/>
            <person name="Wilson W."/>
            <person name="Wolfe G."/>
            <person name="Wurch L.L."/>
        </authorList>
    </citation>
    <scope>NUCLEOTIDE SEQUENCE</scope>
</reference>
<dbReference type="PROSITE" id="PS00018">
    <property type="entry name" value="EF_HAND_1"/>
    <property type="match status" value="1"/>
</dbReference>
<dbReference type="SUPFAM" id="SSF47473">
    <property type="entry name" value="EF-hand"/>
    <property type="match status" value="1"/>
</dbReference>